<feature type="transmembrane region" description="Helical" evidence="5">
    <location>
        <begin position="234"/>
        <end position="255"/>
    </location>
</feature>
<dbReference type="GO" id="GO:0003676">
    <property type="term" value="F:nucleic acid binding"/>
    <property type="evidence" value="ECO:0007669"/>
    <property type="project" value="InterPro"/>
</dbReference>
<reference evidence="7 8" key="2">
    <citation type="submission" date="2018-11" db="EMBL/GenBank/DDBJ databases">
        <authorList>
            <consortium name="Pathogen Informatics"/>
        </authorList>
    </citation>
    <scope>NUCLEOTIDE SEQUENCE [LARGE SCALE GENOMIC DNA]</scope>
</reference>
<evidence type="ECO:0000256" key="1">
    <source>
        <dbReference type="ARBA" id="ARBA00022723"/>
    </source>
</evidence>
<keyword evidence="5" id="KW-0472">Membrane</keyword>
<feature type="region of interest" description="Disordered" evidence="4">
    <location>
        <begin position="98"/>
        <end position="131"/>
    </location>
</feature>
<evidence type="ECO:0000256" key="2">
    <source>
        <dbReference type="ARBA" id="ARBA00022771"/>
    </source>
</evidence>
<proteinExistence type="predicted"/>
<dbReference type="SUPFAM" id="SSF57756">
    <property type="entry name" value="Retrovirus zinc finger-like domains"/>
    <property type="match status" value="1"/>
</dbReference>
<dbReference type="Gene3D" id="4.10.60.10">
    <property type="entry name" value="Zinc finger, CCHC-type"/>
    <property type="match status" value="1"/>
</dbReference>
<keyword evidence="5" id="KW-1133">Transmembrane helix</keyword>
<dbReference type="Pfam" id="PF13696">
    <property type="entry name" value="zf-CCHC_2"/>
    <property type="match status" value="1"/>
</dbReference>
<dbReference type="SMART" id="SM01328">
    <property type="entry name" value="zf-3CxxC"/>
    <property type="match status" value="1"/>
</dbReference>
<reference evidence="9" key="1">
    <citation type="submission" date="2016-06" db="UniProtKB">
        <authorList>
            <consortium name="WormBaseParasite"/>
        </authorList>
    </citation>
    <scope>IDENTIFICATION</scope>
</reference>
<evidence type="ECO:0000256" key="4">
    <source>
        <dbReference type="SAM" id="MobiDB-lite"/>
    </source>
</evidence>
<evidence type="ECO:0000313" key="9">
    <source>
        <dbReference type="WBParaSite" id="TCNE_0001326501-mRNA-1"/>
    </source>
</evidence>
<dbReference type="InterPro" id="IPR036875">
    <property type="entry name" value="Znf_CCHC_sf"/>
</dbReference>
<dbReference type="WBParaSite" id="TCNE_0001326501-mRNA-1">
    <property type="protein sequence ID" value="TCNE_0001326501-mRNA-1"/>
    <property type="gene ID" value="TCNE_0001326501"/>
</dbReference>
<evidence type="ECO:0000256" key="5">
    <source>
        <dbReference type="SAM" id="Phobius"/>
    </source>
</evidence>
<evidence type="ECO:0000313" key="7">
    <source>
        <dbReference type="EMBL" id="VDM44586.1"/>
    </source>
</evidence>
<dbReference type="InterPro" id="IPR027377">
    <property type="entry name" value="ZAR1/RTP1-5-like_Znf-3CxxC"/>
</dbReference>
<keyword evidence="8" id="KW-1185">Reference proteome</keyword>
<dbReference type="Proteomes" id="UP000050794">
    <property type="component" value="Unassembled WGS sequence"/>
</dbReference>
<evidence type="ECO:0000259" key="6">
    <source>
        <dbReference type="SMART" id="SM01328"/>
    </source>
</evidence>
<keyword evidence="5" id="KW-0812">Transmembrane</keyword>
<accession>A0A183UXP5</accession>
<dbReference type="InterPro" id="IPR033446">
    <property type="entry name" value="ZCCHC24_Znf-3CxxC"/>
</dbReference>
<organism evidence="8 9">
    <name type="scientific">Toxocara canis</name>
    <name type="common">Canine roundworm</name>
    <dbReference type="NCBI Taxonomy" id="6265"/>
    <lineage>
        <taxon>Eukaryota</taxon>
        <taxon>Metazoa</taxon>
        <taxon>Ecdysozoa</taxon>
        <taxon>Nematoda</taxon>
        <taxon>Chromadorea</taxon>
        <taxon>Rhabditida</taxon>
        <taxon>Spirurina</taxon>
        <taxon>Ascaridomorpha</taxon>
        <taxon>Ascaridoidea</taxon>
        <taxon>Toxocaridae</taxon>
        <taxon>Toxocara</taxon>
    </lineage>
</organism>
<keyword evidence="1" id="KW-0479">Metal-binding</keyword>
<feature type="region of interest" description="Disordered" evidence="4">
    <location>
        <begin position="20"/>
        <end position="75"/>
    </location>
</feature>
<dbReference type="Pfam" id="PF17180">
    <property type="entry name" value="Zn_ribbon_3CxxC_2"/>
    <property type="match status" value="1"/>
</dbReference>
<keyword evidence="3" id="KW-0862">Zinc</keyword>
<dbReference type="AlphaFoldDB" id="A0A183UXP5"/>
<evidence type="ECO:0000313" key="8">
    <source>
        <dbReference type="Proteomes" id="UP000050794"/>
    </source>
</evidence>
<dbReference type="GO" id="GO:0008270">
    <property type="term" value="F:zinc ion binding"/>
    <property type="evidence" value="ECO:0007669"/>
    <property type="project" value="UniProtKB-KW"/>
</dbReference>
<dbReference type="InterPro" id="IPR025829">
    <property type="entry name" value="Zn_knuckle_CX2CX3GHX4C"/>
</dbReference>
<protein>
    <submittedName>
        <fullName evidence="9">Zf-3CxxC domain-containing protein</fullName>
    </submittedName>
</protein>
<keyword evidence="2" id="KW-0863">Zinc-finger</keyword>
<sequence>MFEYDRLALDVAEQVAQIRSTVAESSPRQIRDPARRCSGSGFSPSGSDAFDCGASSGYGSPGSGGTPLSSPAPNMLLLPTHVQRALSDRGFFDECDNGASTRSTLAEGEQQKLKSPSSENDENMPSQAAQEDGFSNDEIAQFTQLLCSPKKAPPSKYQCHICYRTGHYISDCPMRFNSPYEELTPYQGRKKCYGEFQCQQCKRKWTSQNSVANEAQSCIKCHIPVFPHKQVRPFLFAHSCWLLNILSMLILAVVYGYRPTYVVAALGVQLLLLVLANRGIMLTMQNY</sequence>
<gene>
    <name evidence="7" type="ORF">TCNE_LOCUS13265</name>
</gene>
<feature type="transmembrane region" description="Helical" evidence="5">
    <location>
        <begin position="261"/>
        <end position="280"/>
    </location>
</feature>
<evidence type="ECO:0000256" key="3">
    <source>
        <dbReference type="ARBA" id="ARBA00022833"/>
    </source>
</evidence>
<feature type="domain" description="3CxxC-type" evidence="6">
    <location>
        <begin position="191"/>
        <end position="243"/>
    </location>
</feature>
<dbReference type="EMBL" id="UYWY01021641">
    <property type="protein sequence ID" value="VDM44586.1"/>
    <property type="molecule type" value="Genomic_DNA"/>
</dbReference>
<feature type="compositionally biased region" description="Polar residues" evidence="4">
    <location>
        <begin position="113"/>
        <end position="129"/>
    </location>
</feature>
<name>A0A183UXP5_TOXCA</name>